<evidence type="ECO:0000256" key="2">
    <source>
        <dbReference type="ARBA" id="ARBA00022840"/>
    </source>
</evidence>
<dbReference type="SMART" id="SM00448">
    <property type="entry name" value="REC"/>
    <property type="match status" value="1"/>
</dbReference>
<dbReference type="InterPro" id="IPR009057">
    <property type="entry name" value="Homeodomain-like_sf"/>
</dbReference>
<organism evidence="9 10">
    <name type="scientific">Vibrio stylophorae</name>
    <dbReference type="NCBI Taxonomy" id="659351"/>
    <lineage>
        <taxon>Bacteria</taxon>
        <taxon>Pseudomonadati</taxon>
        <taxon>Pseudomonadota</taxon>
        <taxon>Gammaproteobacteria</taxon>
        <taxon>Vibrionales</taxon>
        <taxon>Vibrionaceae</taxon>
        <taxon>Vibrio</taxon>
    </lineage>
</organism>
<keyword evidence="2" id="KW-0067">ATP-binding</keyword>
<dbReference type="InterPro" id="IPR058031">
    <property type="entry name" value="AAA_lid_NorR"/>
</dbReference>
<dbReference type="SUPFAM" id="SSF52172">
    <property type="entry name" value="CheY-like"/>
    <property type="match status" value="1"/>
</dbReference>
<dbReference type="Pfam" id="PF25601">
    <property type="entry name" value="AAA_lid_14"/>
    <property type="match status" value="1"/>
</dbReference>
<dbReference type="InterPro" id="IPR002078">
    <property type="entry name" value="Sigma_54_int"/>
</dbReference>
<evidence type="ECO:0000313" key="9">
    <source>
        <dbReference type="EMBL" id="CAH0535806.1"/>
    </source>
</evidence>
<keyword evidence="3" id="KW-0805">Transcription regulation</keyword>
<dbReference type="PANTHER" id="PTHR32071">
    <property type="entry name" value="TRANSCRIPTIONAL REGULATORY PROTEIN"/>
    <property type="match status" value="1"/>
</dbReference>
<dbReference type="Proteomes" id="UP000838672">
    <property type="component" value="Unassembled WGS sequence"/>
</dbReference>
<reference evidence="9" key="1">
    <citation type="submission" date="2021-11" db="EMBL/GenBank/DDBJ databases">
        <authorList>
            <person name="Rodrigo-Torres L."/>
            <person name="Arahal R. D."/>
            <person name="Lucena T."/>
        </authorList>
    </citation>
    <scope>NUCLEOTIDE SEQUENCE</scope>
    <source>
        <strain evidence="9">CECT 7929</strain>
    </source>
</reference>
<evidence type="ECO:0000256" key="6">
    <source>
        <dbReference type="PROSITE-ProRule" id="PRU00169"/>
    </source>
</evidence>
<dbReference type="InterPro" id="IPR001789">
    <property type="entry name" value="Sig_transdc_resp-reg_receiver"/>
</dbReference>
<dbReference type="InterPro" id="IPR025943">
    <property type="entry name" value="Sigma_54_int_dom_ATP-bd_2"/>
</dbReference>
<dbReference type="PANTHER" id="PTHR32071:SF57">
    <property type="entry name" value="C4-DICARBOXYLATE TRANSPORT TRANSCRIPTIONAL REGULATORY PROTEIN DCTD"/>
    <property type="match status" value="1"/>
</dbReference>
<gene>
    <name evidence="9" type="primary">dctD_2</name>
    <name evidence="9" type="ORF">VST7929_03280</name>
</gene>
<dbReference type="EMBL" id="CAKLDI010000002">
    <property type="protein sequence ID" value="CAH0535806.1"/>
    <property type="molecule type" value="Genomic_DNA"/>
</dbReference>
<accession>A0ABM8ZY91</accession>
<keyword evidence="5" id="KW-0804">Transcription</keyword>
<dbReference type="PROSITE" id="PS50110">
    <property type="entry name" value="RESPONSE_REGULATORY"/>
    <property type="match status" value="1"/>
</dbReference>
<dbReference type="PROSITE" id="PS00676">
    <property type="entry name" value="SIGMA54_INTERACT_2"/>
    <property type="match status" value="1"/>
</dbReference>
<keyword evidence="10" id="KW-1185">Reference proteome</keyword>
<sequence length="456" mass="51520">MNRVIFIDDEPSIRHALSQTLELADYNVQCFANASLALEVIDETFGGVIISDINMPGMDGIRFLKEALKRDQELQVILLTGHGDISTAVDAMRIGAYDFLEKPFSTEHLLEVVRRAADKRQLHLENRSLRQELAAQSGPGPRLLGNTPQIIQLRRILTHIKDTPADVLVYGETGSGKELVARFLHDHSVRHEKPFVAINCGAIPESMMESELFGHESGAFTGANKKRIGKIAYANGGTLFLDEIESMPMALQIKLLRVLEERKVEPLGSNQAIDLNIRIIAATKTDLKALGDTGEFRPDLYYRLNVVKVDIPALRERKDDILLLFKSFTRAASLRYGFDVPELSLSLQQQLLAHDWPGNVRELRNFAERYTLMGEEAAIHEIEPLAQQEMGLSFTERVEQLEFTLLCDALKRHHGRLKEVQMELALPRKSLYDKMKKYGLDKQDFKHTQAILSENV</sequence>
<dbReference type="InterPro" id="IPR025944">
    <property type="entry name" value="Sigma_54_int_dom_CS"/>
</dbReference>
<dbReference type="PROSITE" id="PS00688">
    <property type="entry name" value="SIGMA54_INTERACT_3"/>
    <property type="match status" value="1"/>
</dbReference>
<dbReference type="SUPFAM" id="SSF52540">
    <property type="entry name" value="P-loop containing nucleoside triphosphate hydrolases"/>
    <property type="match status" value="1"/>
</dbReference>
<dbReference type="Pfam" id="PF00072">
    <property type="entry name" value="Response_reg"/>
    <property type="match status" value="1"/>
</dbReference>
<evidence type="ECO:0000259" key="7">
    <source>
        <dbReference type="PROSITE" id="PS50045"/>
    </source>
</evidence>
<dbReference type="PROSITE" id="PS00675">
    <property type="entry name" value="SIGMA54_INTERACT_1"/>
    <property type="match status" value="1"/>
</dbReference>
<dbReference type="Gene3D" id="1.10.10.60">
    <property type="entry name" value="Homeodomain-like"/>
    <property type="match status" value="1"/>
</dbReference>
<dbReference type="Pfam" id="PF02954">
    <property type="entry name" value="HTH_8"/>
    <property type="match status" value="1"/>
</dbReference>
<dbReference type="Pfam" id="PF00158">
    <property type="entry name" value="Sigma54_activat"/>
    <property type="match status" value="1"/>
</dbReference>
<feature type="domain" description="Response regulatory" evidence="8">
    <location>
        <begin position="3"/>
        <end position="117"/>
    </location>
</feature>
<dbReference type="InterPro" id="IPR002197">
    <property type="entry name" value="HTH_Fis"/>
</dbReference>
<evidence type="ECO:0000256" key="5">
    <source>
        <dbReference type="ARBA" id="ARBA00023163"/>
    </source>
</evidence>
<evidence type="ECO:0000256" key="3">
    <source>
        <dbReference type="ARBA" id="ARBA00023015"/>
    </source>
</evidence>
<dbReference type="CDD" id="cd17549">
    <property type="entry name" value="REC_DctD-like"/>
    <property type="match status" value="1"/>
</dbReference>
<keyword evidence="1" id="KW-0547">Nucleotide-binding</keyword>
<evidence type="ECO:0000256" key="4">
    <source>
        <dbReference type="ARBA" id="ARBA00023125"/>
    </source>
</evidence>
<dbReference type="Gene3D" id="3.40.50.2300">
    <property type="match status" value="1"/>
</dbReference>
<dbReference type="SMART" id="SM00382">
    <property type="entry name" value="AAA"/>
    <property type="match status" value="1"/>
</dbReference>
<evidence type="ECO:0000256" key="1">
    <source>
        <dbReference type="ARBA" id="ARBA00022741"/>
    </source>
</evidence>
<evidence type="ECO:0000259" key="8">
    <source>
        <dbReference type="PROSITE" id="PS50110"/>
    </source>
</evidence>
<evidence type="ECO:0000313" key="10">
    <source>
        <dbReference type="Proteomes" id="UP000838672"/>
    </source>
</evidence>
<dbReference type="PROSITE" id="PS50045">
    <property type="entry name" value="SIGMA54_INTERACT_4"/>
    <property type="match status" value="1"/>
</dbReference>
<keyword evidence="6" id="KW-0597">Phosphoprotein</keyword>
<dbReference type="SUPFAM" id="SSF46689">
    <property type="entry name" value="Homeodomain-like"/>
    <property type="match status" value="1"/>
</dbReference>
<dbReference type="Gene3D" id="3.40.50.300">
    <property type="entry name" value="P-loop containing nucleotide triphosphate hydrolases"/>
    <property type="match status" value="1"/>
</dbReference>
<keyword evidence="4" id="KW-0238">DNA-binding</keyword>
<dbReference type="InterPro" id="IPR025662">
    <property type="entry name" value="Sigma_54_int_dom_ATP-bd_1"/>
</dbReference>
<feature type="modified residue" description="4-aspartylphosphate" evidence="6">
    <location>
        <position position="52"/>
    </location>
</feature>
<proteinExistence type="predicted"/>
<feature type="domain" description="Sigma-54 factor interaction" evidence="7">
    <location>
        <begin position="143"/>
        <end position="372"/>
    </location>
</feature>
<name>A0ABM8ZY91_9VIBR</name>
<protein>
    <submittedName>
        <fullName evidence="9">C4-dicarboxylate transport transcriptional regulatory protein DctD</fullName>
    </submittedName>
</protein>
<comment type="caution">
    <text evidence="9">The sequence shown here is derived from an EMBL/GenBank/DDBJ whole genome shotgun (WGS) entry which is preliminary data.</text>
</comment>
<dbReference type="CDD" id="cd00009">
    <property type="entry name" value="AAA"/>
    <property type="match status" value="1"/>
</dbReference>
<dbReference type="InterPro" id="IPR011006">
    <property type="entry name" value="CheY-like_superfamily"/>
</dbReference>
<dbReference type="RefSeq" id="WP_237468656.1">
    <property type="nucleotide sequence ID" value="NZ_CAKLDI010000002.1"/>
</dbReference>
<dbReference type="InterPro" id="IPR027417">
    <property type="entry name" value="P-loop_NTPase"/>
</dbReference>
<dbReference type="Gene3D" id="1.10.8.60">
    <property type="match status" value="1"/>
</dbReference>
<dbReference type="InterPro" id="IPR003593">
    <property type="entry name" value="AAA+_ATPase"/>
</dbReference>